<dbReference type="AlphaFoldDB" id="A0A5K3FD77"/>
<sequence>MTHYHHLCQQMLGDLCKAPPLAPVCLAHPTTLPSNFDVATGVQHPLIPKSPSSQMFQALHDPVVELTTNLHRLLSSSSSTPRP</sequence>
<dbReference type="WBParaSite" id="MCU_006486-RA">
    <property type="protein sequence ID" value="MCU_006486-RA"/>
    <property type="gene ID" value="MCU_006486"/>
</dbReference>
<reference evidence="1" key="1">
    <citation type="submission" date="2019-11" db="UniProtKB">
        <authorList>
            <consortium name="WormBaseParasite"/>
        </authorList>
    </citation>
    <scope>IDENTIFICATION</scope>
</reference>
<accession>A0A5K3FD77</accession>
<proteinExistence type="predicted"/>
<name>A0A5K3FD77_MESCO</name>
<organism evidence="1">
    <name type="scientific">Mesocestoides corti</name>
    <name type="common">Flatworm</name>
    <dbReference type="NCBI Taxonomy" id="53468"/>
    <lineage>
        <taxon>Eukaryota</taxon>
        <taxon>Metazoa</taxon>
        <taxon>Spiralia</taxon>
        <taxon>Lophotrochozoa</taxon>
        <taxon>Platyhelminthes</taxon>
        <taxon>Cestoda</taxon>
        <taxon>Eucestoda</taxon>
        <taxon>Cyclophyllidea</taxon>
        <taxon>Mesocestoididae</taxon>
        <taxon>Mesocestoides</taxon>
    </lineage>
</organism>
<evidence type="ECO:0000313" key="1">
    <source>
        <dbReference type="WBParaSite" id="MCU_006486-RA"/>
    </source>
</evidence>
<protein>
    <submittedName>
        <fullName evidence="1">Uncharacterized protein</fullName>
    </submittedName>
</protein>